<dbReference type="FunCoup" id="E3NBF9">
    <property type="interactions" value="2010"/>
</dbReference>
<dbReference type="HOGENOM" id="CLU_030831_2_0_1"/>
<dbReference type="InterPro" id="IPR040161">
    <property type="entry name" value="FB224"/>
</dbReference>
<dbReference type="InterPro" id="IPR036047">
    <property type="entry name" value="F-box-like_dom_sf"/>
</dbReference>
<dbReference type="PANTHER" id="PTHR23015:SF4">
    <property type="entry name" value="DUF38 DOMAIN-CONTAINING PROTEIN-RELATED"/>
    <property type="match status" value="1"/>
</dbReference>
<dbReference type="AlphaFoldDB" id="E3NBF9"/>
<protein>
    <recommendedName>
        <fullName evidence="1">F-box domain-containing protein</fullName>
    </recommendedName>
</protein>
<sequence length="378" mass="43295">MTDIDPNSPANLRALMLYDISQRKTMRESIENHRFLDLSIPDILVCILSDVIDRKTAKKSIDDLCNAFKNHKIDKKDHKCCFKRFHNGHVSQVTFSDLPEDVLAEIVGRCDMKSYLNLRKVSYGLRTVIDQLAPPCTDIEVHCGLQKFYVNGALLADSISFNTPNSHLPIEEIERRMPGTLTLLLRNPKLQLKNFLFYTVPGPEETLSDTETVINLINSFDRKLHVKNCSIGVDSEKELIGILQCFKPGTLEQIELLIDLFPLSNEIVEIDQWKQAKHLRLEGFNLPSIDHLLHFSTIEASVDPISLEDLVMLCKNASKSINFESFSLKTVNDIDTEEIKRILNLQPTSSRYLYSIPNTNLFIQFERGNSNWLKIYKN</sequence>
<reference evidence="2" key="1">
    <citation type="submission" date="2007-07" db="EMBL/GenBank/DDBJ databases">
        <title>PCAP assembly of the Caenorhabditis remanei genome.</title>
        <authorList>
            <consortium name="The Caenorhabditis remanei Sequencing Consortium"/>
            <person name="Wilson R.K."/>
        </authorList>
    </citation>
    <scope>NUCLEOTIDE SEQUENCE [LARGE SCALE GENOMIC DNA]</scope>
    <source>
        <strain evidence="2">PB4641</strain>
    </source>
</reference>
<evidence type="ECO:0000313" key="3">
    <source>
        <dbReference type="Proteomes" id="UP000008281"/>
    </source>
</evidence>
<name>E3NBF9_CAERE</name>
<dbReference type="STRING" id="31234.E3NBF9"/>
<dbReference type="OrthoDB" id="7600185at2759"/>
<evidence type="ECO:0000259" key="1">
    <source>
        <dbReference type="PROSITE" id="PS50181"/>
    </source>
</evidence>
<dbReference type="SUPFAM" id="SSF81383">
    <property type="entry name" value="F-box domain"/>
    <property type="match status" value="1"/>
</dbReference>
<dbReference type="Pfam" id="PF17906">
    <property type="entry name" value="HTH_48"/>
    <property type="match status" value="1"/>
</dbReference>
<dbReference type="Pfam" id="PF00646">
    <property type="entry name" value="F-box"/>
    <property type="match status" value="1"/>
</dbReference>
<dbReference type="PANTHER" id="PTHR23015">
    <property type="entry name" value="UNCHARACTERIZED C.ELEGANS PROTEIN"/>
    <property type="match status" value="1"/>
</dbReference>
<dbReference type="GO" id="GO:0045087">
    <property type="term" value="P:innate immune response"/>
    <property type="evidence" value="ECO:0007669"/>
    <property type="project" value="TreeGrafter"/>
</dbReference>
<organism evidence="3">
    <name type="scientific">Caenorhabditis remanei</name>
    <name type="common">Caenorhabditis vulgaris</name>
    <dbReference type="NCBI Taxonomy" id="31234"/>
    <lineage>
        <taxon>Eukaryota</taxon>
        <taxon>Metazoa</taxon>
        <taxon>Ecdysozoa</taxon>
        <taxon>Nematoda</taxon>
        <taxon>Chromadorea</taxon>
        <taxon>Rhabditida</taxon>
        <taxon>Rhabditina</taxon>
        <taxon>Rhabditomorpha</taxon>
        <taxon>Rhabditoidea</taxon>
        <taxon>Rhabditidae</taxon>
        <taxon>Peloderinae</taxon>
        <taxon>Caenorhabditis</taxon>
    </lineage>
</organism>
<accession>E3NBF9</accession>
<evidence type="ECO:0000313" key="2">
    <source>
        <dbReference type="EMBL" id="EFO91944.1"/>
    </source>
</evidence>
<dbReference type="InterPro" id="IPR001810">
    <property type="entry name" value="F-box_dom"/>
</dbReference>
<dbReference type="InterPro" id="IPR002900">
    <property type="entry name" value="DUF38/FTH_CAE_spp"/>
</dbReference>
<dbReference type="OMA" id="IVEIDQW"/>
<proteinExistence type="predicted"/>
<gene>
    <name evidence="2" type="ORF">CRE_11428</name>
</gene>
<dbReference type="InParanoid" id="E3NBF9"/>
<dbReference type="InterPro" id="IPR041426">
    <property type="entry name" value="Mos1_HTH"/>
</dbReference>
<dbReference type="Proteomes" id="UP000008281">
    <property type="component" value="Unassembled WGS sequence"/>
</dbReference>
<dbReference type="SMART" id="SM00256">
    <property type="entry name" value="FBOX"/>
    <property type="match status" value="1"/>
</dbReference>
<dbReference type="Pfam" id="PF01827">
    <property type="entry name" value="FTH"/>
    <property type="match status" value="1"/>
</dbReference>
<dbReference type="EMBL" id="DS268585">
    <property type="protein sequence ID" value="EFO91944.1"/>
    <property type="molecule type" value="Genomic_DNA"/>
</dbReference>
<dbReference type="CDD" id="cd22150">
    <property type="entry name" value="F-box_CeFBXA-like"/>
    <property type="match status" value="1"/>
</dbReference>
<dbReference type="PROSITE" id="PS50181">
    <property type="entry name" value="FBOX"/>
    <property type="match status" value="1"/>
</dbReference>
<keyword evidence="3" id="KW-1185">Reference proteome</keyword>
<feature type="domain" description="F-box" evidence="1">
    <location>
        <begin position="92"/>
        <end position="131"/>
    </location>
</feature>